<dbReference type="RefSeq" id="WP_187819218.1">
    <property type="nucleotide sequence ID" value="NZ_JACTVJ010000029.1"/>
</dbReference>
<dbReference type="Proteomes" id="UP000642284">
    <property type="component" value="Unassembled WGS sequence"/>
</dbReference>
<name>A0ABR7SWT2_9ACTN</name>
<comment type="caution">
    <text evidence="2">The sequence shown here is derived from an EMBL/GenBank/DDBJ whole genome shotgun (WGS) entry which is preliminary data.</text>
</comment>
<sequence length="88" mass="9843">MEELRALVHTYLPSKNIIEQWRHVYRFAGQETYLVVVKGVMSKWECTLSVVELVADSADPAVAESALREEDALPGVDDGPQDRVPPGY</sequence>
<organism evidence="2 3">
    <name type="scientific">Streptomyces polyasparticus</name>
    <dbReference type="NCBI Taxonomy" id="2767826"/>
    <lineage>
        <taxon>Bacteria</taxon>
        <taxon>Bacillati</taxon>
        <taxon>Actinomycetota</taxon>
        <taxon>Actinomycetes</taxon>
        <taxon>Kitasatosporales</taxon>
        <taxon>Streptomycetaceae</taxon>
        <taxon>Streptomyces</taxon>
    </lineage>
</organism>
<dbReference type="EMBL" id="JACTVJ010000029">
    <property type="protein sequence ID" value="MBC9718798.1"/>
    <property type="molecule type" value="Genomic_DNA"/>
</dbReference>
<accession>A0ABR7SWT2</accession>
<proteinExistence type="predicted"/>
<reference evidence="2 3" key="1">
    <citation type="submission" date="2020-08" db="EMBL/GenBank/DDBJ databases">
        <title>Genemic of Streptomyces polyaspartic.</title>
        <authorList>
            <person name="Liu W."/>
        </authorList>
    </citation>
    <scope>NUCLEOTIDE SEQUENCE [LARGE SCALE GENOMIC DNA]</scope>
    <source>
        <strain evidence="2 3">TRM66268-LWL</strain>
    </source>
</reference>
<feature type="region of interest" description="Disordered" evidence="1">
    <location>
        <begin position="67"/>
        <end position="88"/>
    </location>
</feature>
<gene>
    <name evidence="2" type="ORF">H9Y04_40355</name>
</gene>
<evidence type="ECO:0000313" key="2">
    <source>
        <dbReference type="EMBL" id="MBC9718798.1"/>
    </source>
</evidence>
<protein>
    <submittedName>
        <fullName evidence="2">Uncharacterized protein</fullName>
    </submittedName>
</protein>
<keyword evidence="3" id="KW-1185">Reference proteome</keyword>
<evidence type="ECO:0000313" key="3">
    <source>
        <dbReference type="Proteomes" id="UP000642284"/>
    </source>
</evidence>
<evidence type="ECO:0000256" key="1">
    <source>
        <dbReference type="SAM" id="MobiDB-lite"/>
    </source>
</evidence>